<evidence type="ECO:0000256" key="1">
    <source>
        <dbReference type="SAM" id="MobiDB-lite"/>
    </source>
</evidence>
<name>G9K496_MUSPF</name>
<dbReference type="AlphaFoldDB" id="G9K496"/>
<evidence type="ECO:0000313" key="2">
    <source>
        <dbReference type="EMBL" id="AER99720.1"/>
    </source>
</evidence>
<feature type="region of interest" description="Disordered" evidence="1">
    <location>
        <begin position="1"/>
        <end position="56"/>
    </location>
</feature>
<feature type="compositionally biased region" description="Pro residues" evidence="1">
    <location>
        <begin position="1"/>
        <end position="22"/>
    </location>
</feature>
<proteinExistence type="evidence at transcript level"/>
<sequence>PLWPSSLPLLPPPFPTPSPPTSQPQQEAPNPTDTRATANGVIRTTLSRSSDSPQALDPSPCLLIFCKVASLHIFSPPPPLSASRVSPAASSWSCALVPLLGSGVPP</sequence>
<reference evidence="2" key="1">
    <citation type="journal article" date="2013" name="J. Virol.">
        <title>Sequencing, annotation, and characterization of the influenza ferret infectome.</title>
        <authorList>
            <person name="Leon A.J."/>
            <person name="Banner D."/>
            <person name="Xu L."/>
            <person name="Ran L."/>
            <person name="Peng Z."/>
            <person name="Yi K."/>
            <person name="Chen C."/>
            <person name="Xu F."/>
            <person name="Huang J."/>
            <person name="Zhao Z."/>
            <person name="Lin Z."/>
            <person name="Huang S.H."/>
            <person name="Fang Y."/>
            <person name="Kelvin A.A."/>
            <person name="Ross T.M."/>
            <person name="Farooqui A."/>
            <person name="Kelvin D.J."/>
        </authorList>
    </citation>
    <scope>NUCLEOTIDE SEQUENCE</scope>
    <source>
        <tissue evidence="2">Lungs</tissue>
    </source>
</reference>
<protein>
    <submittedName>
        <fullName evidence="2">Hedgehog interacting protein</fullName>
    </submittedName>
</protein>
<organism evidence="2">
    <name type="scientific">Mustela putorius furo</name>
    <name type="common">European domestic ferret</name>
    <name type="synonym">Mustela furo</name>
    <dbReference type="NCBI Taxonomy" id="9669"/>
    <lineage>
        <taxon>Eukaryota</taxon>
        <taxon>Metazoa</taxon>
        <taxon>Chordata</taxon>
        <taxon>Craniata</taxon>
        <taxon>Vertebrata</taxon>
        <taxon>Euteleostomi</taxon>
        <taxon>Mammalia</taxon>
        <taxon>Eutheria</taxon>
        <taxon>Laurasiatheria</taxon>
        <taxon>Carnivora</taxon>
        <taxon>Caniformia</taxon>
        <taxon>Musteloidea</taxon>
        <taxon>Mustelidae</taxon>
        <taxon>Mustelinae</taxon>
        <taxon>Mustela</taxon>
    </lineage>
</organism>
<dbReference type="EMBL" id="JP011123">
    <property type="protein sequence ID" value="AER99720.1"/>
    <property type="molecule type" value="mRNA"/>
</dbReference>
<feature type="compositionally biased region" description="Polar residues" evidence="1">
    <location>
        <begin position="27"/>
        <end position="53"/>
    </location>
</feature>
<feature type="non-terminal residue" evidence="2">
    <location>
        <position position="1"/>
    </location>
</feature>
<feature type="non-terminal residue" evidence="2">
    <location>
        <position position="106"/>
    </location>
</feature>
<accession>G9K496</accession>